<dbReference type="Proteomes" id="UP000886042">
    <property type="component" value="Unassembled WGS sequence"/>
</dbReference>
<comment type="caution">
    <text evidence="1">The sequence shown here is derived from an EMBL/GenBank/DDBJ whole genome shotgun (WGS) entry which is preliminary data.</text>
</comment>
<accession>A0A7C3G5N0</accession>
<protein>
    <submittedName>
        <fullName evidence="1">Uncharacterized protein</fullName>
    </submittedName>
</protein>
<name>A0A7C3G5N0_9PROT</name>
<reference evidence="1" key="1">
    <citation type="journal article" date="2020" name="mSystems">
        <title>Genome- and Community-Level Interaction Insights into Carbon Utilization and Element Cycling Functions of Hydrothermarchaeota in Hydrothermal Sediment.</title>
        <authorList>
            <person name="Zhou Z."/>
            <person name="Liu Y."/>
            <person name="Xu W."/>
            <person name="Pan J."/>
            <person name="Luo Z.H."/>
            <person name="Li M."/>
        </authorList>
    </citation>
    <scope>NUCLEOTIDE SEQUENCE [LARGE SCALE GENOMIC DNA]</scope>
    <source>
        <strain evidence="1">HyVt-489</strain>
    </source>
</reference>
<dbReference type="AlphaFoldDB" id="A0A7C3G5N0"/>
<sequence length="72" mass="7536">MLSKILIMTFFGSSVIGGGVATGMTPTGVEFAAGSLRIEGGSGHGLDVHLAEHSAIKLTIKLHDDRNLLIKF</sequence>
<gene>
    <name evidence="1" type="ORF">ENJ46_04950</name>
</gene>
<proteinExistence type="predicted"/>
<dbReference type="EMBL" id="DRMN01000325">
    <property type="protein sequence ID" value="HFB55253.1"/>
    <property type="molecule type" value="Genomic_DNA"/>
</dbReference>
<organism evidence="1">
    <name type="scientific">Hellea balneolensis</name>
    <dbReference type="NCBI Taxonomy" id="287478"/>
    <lineage>
        <taxon>Bacteria</taxon>
        <taxon>Pseudomonadati</taxon>
        <taxon>Pseudomonadota</taxon>
        <taxon>Alphaproteobacteria</taxon>
        <taxon>Maricaulales</taxon>
        <taxon>Robiginitomaculaceae</taxon>
        <taxon>Hellea</taxon>
    </lineage>
</organism>
<evidence type="ECO:0000313" key="1">
    <source>
        <dbReference type="EMBL" id="HFB55253.1"/>
    </source>
</evidence>